<gene>
    <name evidence="2" type="primary">ypdF_2</name>
    <name evidence="2" type="ORF">NCTC9075_02146</name>
</gene>
<protein>
    <submittedName>
        <fullName evidence="2">Aminopeptidase</fullName>
        <ecNumber evidence="2">3.4.-.-</ecNumber>
        <ecNumber evidence="2">3.4.11.-</ecNumber>
    </submittedName>
</protein>
<dbReference type="InterPro" id="IPR036005">
    <property type="entry name" value="Creatinase/aminopeptidase-like"/>
</dbReference>
<dbReference type="Proteomes" id="UP000254181">
    <property type="component" value="Unassembled WGS sequence"/>
</dbReference>
<dbReference type="InterPro" id="IPR050659">
    <property type="entry name" value="Peptidase_M24B"/>
</dbReference>
<keyword evidence="2" id="KW-0378">Hydrolase</keyword>
<dbReference type="Pfam" id="PF00557">
    <property type="entry name" value="Peptidase_M24"/>
    <property type="match status" value="1"/>
</dbReference>
<organism evidence="2 3">
    <name type="scientific">Escherichia coli</name>
    <dbReference type="NCBI Taxonomy" id="562"/>
    <lineage>
        <taxon>Bacteria</taxon>
        <taxon>Pseudomonadati</taxon>
        <taxon>Pseudomonadota</taxon>
        <taxon>Gammaproteobacteria</taxon>
        <taxon>Enterobacterales</taxon>
        <taxon>Enterobacteriaceae</taxon>
        <taxon>Escherichia</taxon>
    </lineage>
</organism>
<name>A0A377K329_ECOLX</name>
<dbReference type="AlphaFoldDB" id="A0A377K329"/>
<dbReference type="EMBL" id="UGEM01000004">
    <property type="protein sequence ID" value="STP18672.1"/>
    <property type="molecule type" value="Genomic_DNA"/>
</dbReference>
<dbReference type="SUPFAM" id="SSF55920">
    <property type="entry name" value="Creatinase/aminopeptidase"/>
    <property type="match status" value="1"/>
</dbReference>
<dbReference type="PANTHER" id="PTHR46112:SF3">
    <property type="entry name" value="AMINOPEPTIDASE YPDF"/>
    <property type="match status" value="1"/>
</dbReference>
<keyword evidence="2" id="KW-0645">Protease</keyword>
<evidence type="ECO:0000313" key="3">
    <source>
        <dbReference type="Proteomes" id="UP000254181"/>
    </source>
</evidence>
<reference evidence="2 3" key="1">
    <citation type="submission" date="2018-06" db="EMBL/GenBank/DDBJ databases">
        <authorList>
            <consortium name="Pathogen Informatics"/>
            <person name="Doyle S."/>
        </authorList>
    </citation>
    <scope>NUCLEOTIDE SEQUENCE [LARGE SCALE GENOMIC DNA]</scope>
    <source>
        <strain evidence="2 3">NCTC9075</strain>
    </source>
</reference>
<evidence type="ECO:0000259" key="1">
    <source>
        <dbReference type="Pfam" id="PF00557"/>
    </source>
</evidence>
<proteinExistence type="predicted"/>
<evidence type="ECO:0000313" key="2">
    <source>
        <dbReference type="EMBL" id="STP18672.1"/>
    </source>
</evidence>
<dbReference type="EC" id="3.4.-.-" evidence="2"/>
<feature type="domain" description="Peptidase M24" evidence="1">
    <location>
        <begin position="10"/>
        <end position="51"/>
    </location>
</feature>
<accession>A0A377K329</accession>
<dbReference type="EC" id="3.4.11.-" evidence="2"/>
<sequence length="83" mass="9343">MSAESHPLFNVYQIVLQAQLAAISVIRPGVRCQQVDDAARRVITEAGYGKFSAITPVMLSVLKSMKNRVFHRGTLRRYSQVCY</sequence>
<dbReference type="PANTHER" id="PTHR46112">
    <property type="entry name" value="AMINOPEPTIDASE"/>
    <property type="match status" value="1"/>
</dbReference>
<dbReference type="Gene3D" id="3.90.230.10">
    <property type="entry name" value="Creatinase/methionine aminopeptidase superfamily"/>
    <property type="match status" value="1"/>
</dbReference>
<dbReference type="GO" id="GO:0004177">
    <property type="term" value="F:aminopeptidase activity"/>
    <property type="evidence" value="ECO:0007669"/>
    <property type="project" value="UniProtKB-KW"/>
</dbReference>
<dbReference type="InterPro" id="IPR000994">
    <property type="entry name" value="Pept_M24"/>
</dbReference>
<keyword evidence="2" id="KW-0031">Aminopeptidase</keyword>